<sequence>MTVIGRTRTRGIETLSLDSPDTRNALSASLVRELADALAECGKDADVRAVVLTHTGNTFCAGADLRDPPPPDALVAVLRQIVELPKPVVARVTGHVRAGGLGLLAACDIAVGSTSATFAFTEVRIGVAPAVISLPLLPRTDPRALARYYLTGERFDATEAVRAGLLTAAAGDVDEALAPILDGLRRAAPEALAETKRLLTARVLETFDRDAADLTALSARLFGSAQAREGMTAFLERRDPAWVV</sequence>
<dbReference type="Gene3D" id="1.10.12.10">
    <property type="entry name" value="Lyase 2-enoyl-coa Hydratase, Chain A, domain 2"/>
    <property type="match status" value="1"/>
</dbReference>
<dbReference type="RefSeq" id="WP_317769689.1">
    <property type="nucleotide sequence ID" value="NZ_JAWMAJ010000002.1"/>
</dbReference>
<dbReference type="InterPro" id="IPR014748">
    <property type="entry name" value="Enoyl-CoA_hydra_C"/>
</dbReference>
<dbReference type="Proteomes" id="UP001187346">
    <property type="component" value="Unassembled WGS sequence"/>
</dbReference>
<evidence type="ECO:0000256" key="1">
    <source>
        <dbReference type="ARBA" id="ARBA00005254"/>
    </source>
</evidence>
<comment type="similarity">
    <text evidence="1">Belongs to the enoyl-CoA hydratase/isomerase family.</text>
</comment>
<dbReference type="EMBL" id="JAWMAJ010000002">
    <property type="protein sequence ID" value="MDV7214556.1"/>
    <property type="molecule type" value="Genomic_DNA"/>
</dbReference>
<dbReference type="CDD" id="cd06558">
    <property type="entry name" value="crotonase-like"/>
    <property type="match status" value="1"/>
</dbReference>
<reference evidence="2 3" key="1">
    <citation type="submission" date="2023-10" db="EMBL/GenBank/DDBJ databases">
        <title>Characterization of rhizosphere-enriched actinobacteria from wheat plants lab-grown on chernevaya soil.</title>
        <authorList>
            <person name="Tikhonova E.N."/>
            <person name="Konopkin A."/>
            <person name="Kravchenko I.K."/>
        </authorList>
    </citation>
    <scope>NUCLEOTIDE SEQUENCE [LARGE SCALE GENOMIC DNA]</scope>
    <source>
        <strain evidence="2 3">RR29</strain>
    </source>
</reference>
<dbReference type="Gene3D" id="3.90.226.10">
    <property type="entry name" value="2-enoyl-CoA Hydratase, Chain A, domain 1"/>
    <property type="match status" value="1"/>
</dbReference>
<dbReference type="PANTHER" id="PTHR42964:SF1">
    <property type="entry name" value="POLYKETIDE BIOSYNTHESIS ENOYL-COA HYDRATASE PKSH-RELATED"/>
    <property type="match status" value="1"/>
</dbReference>
<proteinExistence type="inferred from homology"/>
<dbReference type="NCBIfam" id="NF005879">
    <property type="entry name" value="PRK07827.1"/>
    <property type="match status" value="1"/>
</dbReference>
<dbReference type="SUPFAM" id="SSF52096">
    <property type="entry name" value="ClpP/crotonase"/>
    <property type="match status" value="1"/>
</dbReference>
<comment type="caution">
    <text evidence="2">The sequence shown here is derived from an EMBL/GenBank/DDBJ whole genome shotgun (WGS) entry which is preliminary data.</text>
</comment>
<evidence type="ECO:0000313" key="2">
    <source>
        <dbReference type="EMBL" id="MDV7214556.1"/>
    </source>
</evidence>
<dbReference type="PANTHER" id="PTHR42964">
    <property type="entry name" value="ENOYL-COA HYDRATASE"/>
    <property type="match status" value="1"/>
</dbReference>
<keyword evidence="3" id="KW-1185">Reference proteome</keyword>
<dbReference type="InterPro" id="IPR051683">
    <property type="entry name" value="Enoyl-CoA_Hydratase/Isomerase"/>
</dbReference>
<dbReference type="Pfam" id="PF00378">
    <property type="entry name" value="ECH_1"/>
    <property type="match status" value="1"/>
</dbReference>
<dbReference type="InterPro" id="IPR001753">
    <property type="entry name" value="Enoyl-CoA_hydra/iso"/>
</dbReference>
<dbReference type="InterPro" id="IPR029045">
    <property type="entry name" value="ClpP/crotonase-like_dom_sf"/>
</dbReference>
<gene>
    <name evidence="2" type="ORF">R5A26_01180</name>
</gene>
<protein>
    <submittedName>
        <fullName evidence="2">Enoyl-CoA hydratase family protein</fullName>
    </submittedName>
</protein>
<name>A0ABU4F1T8_9ACTN</name>
<accession>A0ABU4F1T8</accession>
<evidence type="ECO:0000313" key="3">
    <source>
        <dbReference type="Proteomes" id="UP001187346"/>
    </source>
</evidence>
<organism evidence="2 3">
    <name type="scientific">Streptomyces prunicolor</name>
    <dbReference type="NCBI Taxonomy" id="67348"/>
    <lineage>
        <taxon>Bacteria</taxon>
        <taxon>Bacillati</taxon>
        <taxon>Actinomycetota</taxon>
        <taxon>Actinomycetes</taxon>
        <taxon>Kitasatosporales</taxon>
        <taxon>Streptomycetaceae</taxon>
        <taxon>Streptomyces</taxon>
    </lineage>
</organism>